<keyword evidence="2" id="KW-1185">Reference proteome</keyword>
<proteinExistence type="predicted"/>
<protein>
    <submittedName>
        <fullName evidence="1">8561_t:CDS:1</fullName>
    </submittedName>
</protein>
<gene>
    <name evidence="1" type="ORF">SPELUC_LOCUS6717</name>
</gene>
<name>A0ACA9MGL2_9GLOM</name>
<accession>A0ACA9MGL2</accession>
<reference evidence="1" key="1">
    <citation type="submission" date="2021-06" db="EMBL/GenBank/DDBJ databases">
        <authorList>
            <person name="Kallberg Y."/>
            <person name="Tangrot J."/>
            <person name="Rosling A."/>
        </authorList>
    </citation>
    <scope>NUCLEOTIDE SEQUENCE</scope>
    <source>
        <strain evidence="1">28 12/20/2015</strain>
    </source>
</reference>
<feature type="non-terminal residue" evidence="1">
    <location>
        <position position="1"/>
    </location>
</feature>
<evidence type="ECO:0000313" key="2">
    <source>
        <dbReference type="Proteomes" id="UP000789366"/>
    </source>
</evidence>
<evidence type="ECO:0000313" key="1">
    <source>
        <dbReference type="EMBL" id="CAG8590234.1"/>
    </source>
</evidence>
<organism evidence="1 2">
    <name type="scientific">Cetraspora pellucida</name>
    <dbReference type="NCBI Taxonomy" id="1433469"/>
    <lineage>
        <taxon>Eukaryota</taxon>
        <taxon>Fungi</taxon>
        <taxon>Fungi incertae sedis</taxon>
        <taxon>Mucoromycota</taxon>
        <taxon>Glomeromycotina</taxon>
        <taxon>Glomeromycetes</taxon>
        <taxon>Diversisporales</taxon>
        <taxon>Gigasporaceae</taxon>
        <taxon>Cetraspora</taxon>
    </lineage>
</organism>
<dbReference type="EMBL" id="CAJVPW010008141">
    <property type="protein sequence ID" value="CAG8590234.1"/>
    <property type="molecule type" value="Genomic_DNA"/>
</dbReference>
<dbReference type="Proteomes" id="UP000789366">
    <property type="component" value="Unassembled WGS sequence"/>
</dbReference>
<comment type="caution">
    <text evidence="1">The sequence shown here is derived from an EMBL/GenBank/DDBJ whole genome shotgun (WGS) entry which is preliminary data.</text>
</comment>
<sequence>QHKKNEEGHHKGKGMSIVLQVTMPEGTNTQVDAFQANSDTNMTDSMSQDWLEIMEDIEGSGNLCDDRAGAKLHFVKGTRMYLEIIFTDEQKMREYTKKGIDMFQQTFYDHISSRTNQDLLSVRLRRVPIMDKDTISEEIKWAFDEVGTIMAIKPLLYEGTPIQSDQWGIIFDITEDAKLAERMPRYVNIIDQKFKKHKNKQSERDVEPEPVRETVEEKTEIPYINRSQNSELCKATEIEQDIYMAMVDAPLETAPTQLNMHNEEIVLPNNLELTSTTPIVANKENIAPAGPIRNEEEKDKINNNMLHEQSLLLNNGTTNIIQPEVDDGFTKVTYNKKKKKKDKKDRREILALYKKPKTSQ</sequence>